<organism evidence="2 3">
    <name type="scientific">Pokkaliibacter plantistimulans</name>
    <dbReference type="NCBI Taxonomy" id="1635171"/>
    <lineage>
        <taxon>Bacteria</taxon>
        <taxon>Pseudomonadati</taxon>
        <taxon>Pseudomonadota</taxon>
        <taxon>Gammaproteobacteria</taxon>
        <taxon>Oceanospirillales</taxon>
        <taxon>Balneatrichaceae</taxon>
        <taxon>Pokkaliibacter</taxon>
    </lineage>
</organism>
<sequence>MRTVRDTNQSKRDLLLKRRNNRKRAVKPFFQSSFSVLMPLAMLGIAANTFVPHHFKPGAMVNDYALPIVITALLAIYMMGSWILEKCNRMLFTSSSVKNLLICHGLMLLAGYLLLKPLVTYSIPSLINMQTGIIQTVRDSAQKQKVSTKYCHYELNPESLKSVHFQNCIEWQTYSALPEGELAIEMDIRSSAWGMTLQRIRRVNNKPYPAH</sequence>
<proteinExistence type="predicted"/>
<keyword evidence="1" id="KW-0472">Membrane</keyword>
<accession>A0ABX5M0P2</accession>
<keyword evidence="1" id="KW-0812">Transmembrane</keyword>
<reference evidence="2 3" key="1">
    <citation type="submission" date="2015-03" db="EMBL/GenBank/DDBJ databases">
        <authorList>
            <person name="Krishnan R."/>
            <person name="Midha S."/>
            <person name="Patil P.B."/>
            <person name="Rameshkumar N."/>
        </authorList>
    </citation>
    <scope>NUCLEOTIDE SEQUENCE [LARGE SCALE GENOMIC DNA]</scope>
    <source>
        <strain evidence="2 3">L1E11</strain>
    </source>
</reference>
<feature type="transmembrane region" description="Helical" evidence="1">
    <location>
        <begin position="64"/>
        <end position="84"/>
    </location>
</feature>
<evidence type="ECO:0000313" key="2">
    <source>
        <dbReference type="EMBL" id="PXF32487.1"/>
    </source>
</evidence>
<dbReference type="EMBL" id="LAPT01000017">
    <property type="protein sequence ID" value="PXF32487.1"/>
    <property type="molecule type" value="Genomic_DNA"/>
</dbReference>
<keyword evidence="3" id="KW-1185">Reference proteome</keyword>
<dbReference type="Proteomes" id="UP000248090">
    <property type="component" value="Unassembled WGS sequence"/>
</dbReference>
<gene>
    <name evidence="2" type="ORF">WH50_04170</name>
</gene>
<dbReference type="RefSeq" id="WP_110186184.1">
    <property type="nucleotide sequence ID" value="NZ_CP177354.1"/>
</dbReference>
<comment type="caution">
    <text evidence="2">The sequence shown here is derived from an EMBL/GenBank/DDBJ whole genome shotgun (WGS) entry which is preliminary data.</text>
</comment>
<name>A0ABX5M0P2_9GAMM</name>
<evidence type="ECO:0000313" key="3">
    <source>
        <dbReference type="Proteomes" id="UP000248090"/>
    </source>
</evidence>
<protein>
    <submittedName>
        <fullName evidence="2">Uncharacterized protein</fullName>
    </submittedName>
</protein>
<feature type="transmembrane region" description="Helical" evidence="1">
    <location>
        <begin position="29"/>
        <end position="52"/>
    </location>
</feature>
<keyword evidence="1" id="KW-1133">Transmembrane helix</keyword>
<evidence type="ECO:0000256" key="1">
    <source>
        <dbReference type="SAM" id="Phobius"/>
    </source>
</evidence>